<keyword evidence="2" id="KW-0812">Transmembrane</keyword>
<feature type="transmembrane region" description="Helical" evidence="2">
    <location>
        <begin position="38"/>
        <end position="60"/>
    </location>
</feature>
<evidence type="ECO:0000313" key="3">
    <source>
        <dbReference type="EMBL" id="AWV90149.1"/>
    </source>
</evidence>
<protein>
    <submittedName>
        <fullName evidence="3">Uncharacterized protein</fullName>
    </submittedName>
</protein>
<evidence type="ECO:0000256" key="2">
    <source>
        <dbReference type="SAM" id="Phobius"/>
    </source>
</evidence>
<reference evidence="3 4" key="1">
    <citation type="submission" date="2018-06" db="EMBL/GenBank/DDBJ databases">
        <title>Lujinxingia sediminis gen. nov. sp. nov., a new facultative anaerobic member of the class Deltaproteobacteria, and proposal of Lujinxingaceae fam. nov.</title>
        <authorList>
            <person name="Guo L.-Y."/>
            <person name="Li C.-M."/>
            <person name="Wang S."/>
            <person name="Du Z.-J."/>
        </authorList>
    </citation>
    <scope>NUCLEOTIDE SEQUENCE [LARGE SCALE GENOMIC DNA]</scope>
    <source>
        <strain evidence="3 4">FA350</strain>
    </source>
</reference>
<dbReference type="EMBL" id="CP030032">
    <property type="protein sequence ID" value="AWV90149.1"/>
    <property type="molecule type" value="Genomic_DNA"/>
</dbReference>
<accession>A0A2Z4FMF0</accession>
<keyword evidence="2" id="KW-0472">Membrane</keyword>
<proteinExistence type="predicted"/>
<evidence type="ECO:0000313" key="4">
    <source>
        <dbReference type="Proteomes" id="UP000249799"/>
    </source>
</evidence>
<dbReference type="Proteomes" id="UP000249799">
    <property type="component" value="Chromosome"/>
</dbReference>
<sequence>MFMSQESTAPNQPEESGAASSVEEFAPSEDMKKRNRQLGLIFLGIVAFLILLTVVTRIILSS</sequence>
<name>A0A2Z4FMF0_9DELT</name>
<dbReference type="KEGG" id="bsed:DN745_12720"/>
<evidence type="ECO:0000256" key="1">
    <source>
        <dbReference type="SAM" id="MobiDB-lite"/>
    </source>
</evidence>
<organism evidence="3 4">
    <name type="scientific">Bradymonas sediminis</name>
    <dbReference type="NCBI Taxonomy" id="1548548"/>
    <lineage>
        <taxon>Bacteria</taxon>
        <taxon>Deltaproteobacteria</taxon>
        <taxon>Bradymonadales</taxon>
        <taxon>Bradymonadaceae</taxon>
        <taxon>Bradymonas</taxon>
    </lineage>
</organism>
<feature type="compositionally biased region" description="Polar residues" evidence="1">
    <location>
        <begin position="1"/>
        <end position="14"/>
    </location>
</feature>
<keyword evidence="4" id="KW-1185">Reference proteome</keyword>
<gene>
    <name evidence="3" type="ORF">DN745_12720</name>
</gene>
<keyword evidence="2" id="KW-1133">Transmembrane helix</keyword>
<feature type="region of interest" description="Disordered" evidence="1">
    <location>
        <begin position="1"/>
        <end position="28"/>
    </location>
</feature>
<dbReference type="AlphaFoldDB" id="A0A2Z4FMF0"/>